<organism evidence="5 6">
    <name type="scientific">Candidatus Berkelbacteria bacterium CG10_big_fil_rev_8_21_14_0_10_43_14</name>
    <dbReference type="NCBI Taxonomy" id="1974515"/>
    <lineage>
        <taxon>Bacteria</taxon>
        <taxon>Candidatus Berkelbacteria</taxon>
    </lineage>
</organism>
<comment type="subcellular location">
    <subcellularLocation>
        <location evidence="3">Membrane</location>
        <topology evidence="3">Single-pass type II membrane protein</topology>
    </subcellularLocation>
</comment>
<dbReference type="GO" id="GO:0016020">
    <property type="term" value="C:membrane"/>
    <property type="evidence" value="ECO:0007669"/>
    <property type="project" value="UniProtKB-SubCell"/>
</dbReference>
<keyword evidence="3" id="KW-0812">Transmembrane</keyword>
<dbReference type="GO" id="GO:0009003">
    <property type="term" value="F:signal peptidase activity"/>
    <property type="evidence" value="ECO:0007669"/>
    <property type="project" value="UniProtKB-EC"/>
</dbReference>
<keyword evidence="3" id="KW-0472">Membrane</keyword>
<reference evidence="6" key="1">
    <citation type="submission" date="2017-09" db="EMBL/GenBank/DDBJ databases">
        <title>Depth-based differentiation of microbial function through sediment-hosted aquifers and enrichment of novel symbionts in the deep terrestrial subsurface.</title>
        <authorList>
            <person name="Probst A.J."/>
            <person name="Ladd B."/>
            <person name="Jarett J.K."/>
            <person name="Geller-Mcgrath D.E."/>
            <person name="Sieber C.M.K."/>
            <person name="Emerson J.B."/>
            <person name="Anantharaman K."/>
            <person name="Thomas B.C."/>
            <person name="Malmstrom R."/>
            <person name="Stieglmeier M."/>
            <person name="Klingl A."/>
            <person name="Woyke T."/>
            <person name="Ryan C.M."/>
            <person name="Banfield J.F."/>
        </authorList>
    </citation>
    <scope>NUCLEOTIDE SEQUENCE [LARGE SCALE GENOMIC DNA]</scope>
</reference>
<comment type="similarity">
    <text evidence="1 3">Belongs to the peptidase S26 family.</text>
</comment>
<dbReference type="GO" id="GO:0004252">
    <property type="term" value="F:serine-type endopeptidase activity"/>
    <property type="evidence" value="ECO:0007669"/>
    <property type="project" value="InterPro"/>
</dbReference>
<dbReference type="Proteomes" id="UP000231162">
    <property type="component" value="Unassembled WGS sequence"/>
</dbReference>
<dbReference type="EMBL" id="PEZX01000022">
    <property type="protein sequence ID" value="PIS07033.1"/>
    <property type="molecule type" value="Genomic_DNA"/>
</dbReference>
<keyword evidence="3" id="KW-0378">Hydrolase</keyword>
<dbReference type="InterPro" id="IPR019533">
    <property type="entry name" value="Peptidase_S26"/>
</dbReference>
<dbReference type="AlphaFoldDB" id="A0A2M6R931"/>
<feature type="domain" description="Peptidase S26" evidence="4">
    <location>
        <begin position="18"/>
        <end position="173"/>
    </location>
</feature>
<evidence type="ECO:0000259" key="4">
    <source>
        <dbReference type="Pfam" id="PF10502"/>
    </source>
</evidence>
<accession>A0A2M6R931</accession>
<dbReference type="Pfam" id="PF10502">
    <property type="entry name" value="Peptidase_S26"/>
    <property type="match status" value="1"/>
</dbReference>
<evidence type="ECO:0000256" key="2">
    <source>
        <dbReference type="PIRSR" id="PIRSR600223-1"/>
    </source>
</evidence>
<sequence>MDQIGGSKWGNSLTVVFSLAKWIVLFLVALLLIHLFVATIFMVDGPSMEPTLYTKQIMLVNRLAYLTNTPKRGDVVVMRFPGDPVKSRYVKRIVGMPNDDIAIHDGAIYINNKALIEPYIPFETYTDTSNITSAHLKANEYFLVGDHREVSSDSRIWGPARKEDLIGRTTFILFPFGEAGYIPHAYYK</sequence>
<feature type="active site" evidence="2">
    <location>
        <position position="47"/>
    </location>
</feature>
<proteinExistence type="inferred from homology"/>
<keyword evidence="3" id="KW-0645">Protease</keyword>
<dbReference type="Gene3D" id="2.10.109.10">
    <property type="entry name" value="Umud Fragment, subunit A"/>
    <property type="match status" value="1"/>
</dbReference>
<dbReference type="PRINTS" id="PR00727">
    <property type="entry name" value="LEADERPTASE"/>
</dbReference>
<feature type="transmembrane region" description="Helical" evidence="3">
    <location>
        <begin position="20"/>
        <end position="43"/>
    </location>
</feature>
<evidence type="ECO:0000256" key="3">
    <source>
        <dbReference type="RuleBase" id="RU362042"/>
    </source>
</evidence>
<feature type="active site" evidence="2">
    <location>
        <position position="91"/>
    </location>
</feature>
<evidence type="ECO:0000313" key="6">
    <source>
        <dbReference type="Proteomes" id="UP000231162"/>
    </source>
</evidence>
<dbReference type="InterPro" id="IPR000223">
    <property type="entry name" value="Pept_S26A_signal_pept_1"/>
</dbReference>
<comment type="caution">
    <text evidence="5">The sequence shown here is derived from an EMBL/GenBank/DDBJ whole genome shotgun (WGS) entry which is preliminary data.</text>
</comment>
<dbReference type="EC" id="3.4.21.89" evidence="3"/>
<dbReference type="CDD" id="cd06530">
    <property type="entry name" value="S26_SPase_I"/>
    <property type="match status" value="1"/>
</dbReference>
<dbReference type="SUPFAM" id="SSF51306">
    <property type="entry name" value="LexA/Signal peptidase"/>
    <property type="match status" value="1"/>
</dbReference>
<dbReference type="PANTHER" id="PTHR43390:SF1">
    <property type="entry name" value="CHLOROPLAST PROCESSING PEPTIDASE"/>
    <property type="match status" value="1"/>
</dbReference>
<protein>
    <recommendedName>
        <fullName evidence="3">Signal peptidase I</fullName>
        <ecNumber evidence="3">3.4.21.89</ecNumber>
    </recommendedName>
</protein>
<name>A0A2M6R931_9BACT</name>
<dbReference type="InterPro" id="IPR036286">
    <property type="entry name" value="LexA/Signal_pep-like_sf"/>
</dbReference>
<dbReference type="GO" id="GO:0006465">
    <property type="term" value="P:signal peptide processing"/>
    <property type="evidence" value="ECO:0007669"/>
    <property type="project" value="InterPro"/>
</dbReference>
<dbReference type="PANTHER" id="PTHR43390">
    <property type="entry name" value="SIGNAL PEPTIDASE I"/>
    <property type="match status" value="1"/>
</dbReference>
<evidence type="ECO:0000256" key="1">
    <source>
        <dbReference type="ARBA" id="ARBA00009370"/>
    </source>
</evidence>
<gene>
    <name evidence="5" type="primary">lepB</name>
    <name evidence="5" type="ORF">COT79_01400</name>
</gene>
<evidence type="ECO:0000313" key="5">
    <source>
        <dbReference type="EMBL" id="PIS07033.1"/>
    </source>
</evidence>
<dbReference type="NCBIfam" id="TIGR02227">
    <property type="entry name" value="sigpep_I_bact"/>
    <property type="match status" value="1"/>
</dbReference>
<comment type="catalytic activity">
    <reaction evidence="3">
        <text>Cleavage of hydrophobic, N-terminal signal or leader sequences from secreted and periplasmic proteins.</text>
        <dbReference type="EC" id="3.4.21.89"/>
    </reaction>
</comment>
<keyword evidence="3" id="KW-1133">Transmembrane helix</keyword>